<organism evidence="2 3">
    <name type="scientific">Micromonospora radicis</name>
    <dbReference type="NCBI Taxonomy" id="1894971"/>
    <lineage>
        <taxon>Bacteria</taxon>
        <taxon>Bacillati</taxon>
        <taxon>Actinomycetota</taxon>
        <taxon>Actinomycetes</taxon>
        <taxon>Micromonosporales</taxon>
        <taxon>Micromonosporaceae</taxon>
        <taxon>Micromonospora</taxon>
    </lineage>
</organism>
<dbReference type="PANTHER" id="PTHR32387:SF0">
    <property type="entry name" value="PROTEIN NO VEIN"/>
    <property type="match status" value="1"/>
</dbReference>
<dbReference type="RefSeq" id="WP_119577991.1">
    <property type="nucleotide sequence ID" value="NZ_QXEC01000016.1"/>
</dbReference>
<keyword evidence="2" id="KW-0067">ATP-binding</keyword>
<evidence type="ECO:0000313" key="2">
    <source>
        <dbReference type="EMBL" id="RIV37101.1"/>
    </source>
</evidence>
<dbReference type="NCBIfam" id="NF047352">
    <property type="entry name" value="P_loop_sacsin"/>
    <property type="match status" value="1"/>
</dbReference>
<dbReference type="InterPro" id="IPR036890">
    <property type="entry name" value="HATPase_C_sf"/>
</dbReference>
<feature type="region of interest" description="Disordered" evidence="1">
    <location>
        <begin position="1540"/>
        <end position="1567"/>
    </location>
</feature>
<accession>A0A418MSS2</accession>
<feature type="region of interest" description="Disordered" evidence="1">
    <location>
        <begin position="565"/>
        <end position="592"/>
    </location>
</feature>
<proteinExistence type="predicted"/>
<dbReference type="SUPFAM" id="SSF55874">
    <property type="entry name" value="ATPase domain of HSP90 chaperone/DNA topoisomerase II/histidine kinase"/>
    <property type="match status" value="1"/>
</dbReference>
<evidence type="ECO:0000313" key="3">
    <source>
        <dbReference type="Proteomes" id="UP000283832"/>
    </source>
</evidence>
<protein>
    <submittedName>
        <fullName evidence="2">ATP-binding protein</fullName>
    </submittedName>
</protein>
<dbReference type="Gene3D" id="3.30.565.10">
    <property type="entry name" value="Histidine kinase-like ATPase, C-terminal domain"/>
    <property type="match status" value="1"/>
</dbReference>
<gene>
    <name evidence="2" type="ORF">D2L64_17795</name>
</gene>
<name>A0A418MSS2_9ACTN</name>
<dbReference type="Proteomes" id="UP000283832">
    <property type="component" value="Unassembled WGS sequence"/>
</dbReference>
<dbReference type="InterPro" id="IPR052957">
    <property type="entry name" value="Auxin_embryo_med"/>
</dbReference>
<feature type="compositionally biased region" description="Basic and acidic residues" evidence="1">
    <location>
        <begin position="1549"/>
        <end position="1567"/>
    </location>
</feature>
<dbReference type="OrthoDB" id="9776021at2"/>
<keyword evidence="2" id="KW-0547">Nucleotide-binding</keyword>
<reference evidence="2 3" key="1">
    <citation type="submission" date="2018-08" db="EMBL/GenBank/DDBJ databases">
        <title>Jishengella sp. nov., isolated from a root of Azadirachta indica A. Juss. var. siamensis Valenton.</title>
        <authorList>
            <person name="Kuncharoen N."/>
            <person name="Tanasupawat S."/>
            <person name="Kudo T."/>
            <person name="Ohkuma M."/>
        </authorList>
    </citation>
    <scope>NUCLEOTIDE SEQUENCE [LARGE SCALE GENOMIC DNA]</scope>
    <source>
        <strain evidence="2 3">AZ1-13</strain>
    </source>
</reference>
<dbReference type="PANTHER" id="PTHR32387">
    <property type="entry name" value="WU:FJ29H11"/>
    <property type="match status" value="1"/>
</dbReference>
<sequence>MNGTEPASRAEADAQLRDGAERLVRAQLMTREDQDFARSQKSMIGQTMREYGGRFLFELIQNGYDAQPPDAGSGRIAVVLARGEGTHGTLYVANTGRGFTASNARRIRSLGLSDKPIGEGIGNKGVGFKSVLQICATPEVYSTLDSGDPGFCFRFATEDDVPGLVGADPVLTRQIIDEVSLYSITLPAEGTPARVAALWADGYATVVRLPLDEGAVDAVAERLDELEASEVPLMLFLKRLERVTVRREDGSASEERVLTRLRSSAPVAADDFACDLVTLDEDGTYLVLSRRVDPAAYRRAVQEAIDRRQLDLRYAESTAAVEVSVAVPYGAADAHFGRCYTFLPMGRKAPSPFAGHLNAPFFTDLSRTDIDEANPLNRLLLTSAAGLCLDAAEALTGWPDDAAPATVLDLLCWDDDRLGLLTSRAEEQGRPLGERPLLPAQAAGRWLTPAAAWRWPVPDTGMLTAAFATAASGAEFLRELPMRRQARLRSLLSRLGLDVTPEPERLAGWVEQMMAVMQRDRRPISDWDRAYADVARLFEKAPEALRARRILLTDSDELAPCAGRRAGETSASREAAPFFPPTTQRIADEDDVDPGADLSLPASLSSRLFYLHGDLTWHVNRQQTPARKFLQDNRLVRGFETRGILEHIRAVLADSRAQRVARDALTFVFNLSRSGARIKTDLAALGLRLPTANGVWMTAGDCLFSSDWPGTTGKELSAIAATPEDRSAELYALAGRLLAPPAQVMRAGDHVADWVAFLRRIGVGEVVPLKSVSDGRGIYGSNLTRDRLSAVPGLPDPVRNQWAKVLPTTSAAWYPSTPYVVKSPLWWMPGQADWERLTDRVRSHLARQILRGLKGAWSADAFATVWERDRPGDKNPQRRCTPLGAFLRTVAWLPTQRPGQSGGAFATPAECWTFPVRSDDVPPRFATLLAKPMRDLLDDDPVALRRLTELGLGVWGRDADAPRLVRHLGALFHAGAVTEMHAAQFHNTYRAAWAACTARGTEVEPFPPDTRGYLVVDVGGSSTALPLEPASGDQEPPDVVVASRDDEQSLLRLMADFGWRVLEVDAHPETVTAILRRRLGEGVSRASGVTPVVLLDGHEFGPPAVASARPIVGILPWLPLFVATLLEHQRNQFSRLGQRAFDDTLDALRRVRVAFAGTVEVRLGEETRRLPDRLHGVLPMPHAAHPSLIVEGAETELDWDMLEAMAEPLAYLIGRRDYARTFRWAAERTRRVGVPVAQLADDDVAEICDVTAEDVRTMARRIQSSLRPLLHRLYPVVAHYLDAESAAPFDPDSPAVESEQEARDLLTALAYRLDHEPDELFAAALDAPTLAALQQQLKIPVRELNATLSGMGGRYPLIDYGAQHSEDFADYVRHHRDSLLDRLRWHRWDRFAAGDPQPDWPQLRRVELLAPDPEWGTTVDVLSTDLMAARVEEELTARLGEQPPESGPPLPRRSDCAKANAELVDTAAGRLAKLVRAWLERHSRPVPAPWTDEASAGPALRATLDSAGALDFAMLTLPDVLRWLQTLGVWPTDMPATDDLDALGLTPDDLDRQKAEERQQRAERERQRRTVNIDDKPFDLDDGFTSLRAALDNSLDRTPAFLATPRRFTGLKETDARSGPGGRIAGGGFGGGGFASELSSLQKLGVGFAGEWFAYRWLERQYGADFSPECWVSGYRERVYPGTGDDSLGWDFEVPGRRGTWYYEVKTTLAEGGRLELGETQVIAAQENARNRRWRLLVITNVMDENRQIRMLPNPFDPASRGRYRFVGQGLRLEYRWL</sequence>
<comment type="caution">
    <text evidence="2">The sequence shown here is derived from an EMBL/GenBank/DDBJ whole genome shotgun (WGS) entry which is preliminary data.</text>
</comment>
<evidence type="ECO:0000256" key="1">
    <source>
        <dbReference type="SAM" id="MobiDB-lite"/>
    </source>
</evidence>
<keyword evidence="3" id="KW-1185">Reference proteome</keyword>
<dbReference type="GO" id="GO:0005524">
    <property type="term" value="F:ATP binding"/>
    <property type="evidence" value="ECO:0007669"/>
    <property type="project" value="UniProtKB-KW"/>
</dbReference>
<dbReference type="EMBL" id="QXEC01000016">
    <property type="protein sequence ID" value="RIV37101.1"/>
    <property type="molecule type" value="Genomic_DNA"/>
</dbReference>